<evidence type="ECO:0000313" key="1">
    <source>
        <dbReference type="EMBL" id="QEG57092.1"/>
    </source>
</evidence>
<gene>
    <name evidence="1" type="ORF">Fomme_000083</name>
</gene>
<name>A0A5B9R9Q7_9AGAM</name>
<reference evidence="1" key="1">
    <citation type="submission" date="2019-03" db="EMBL/GenBank/DDBJ databases">
        <title>Evidence of extensive intraspecific noncoding reshuffling in a 169kb mitochondrial genome of basidiomycete fungus.</title>
        <authorList>
            <person name="Lee H.-H."/>
            <person name="Ke H.-M."/>
            <person name="Lin C.-Y.I."/>
            <person name="Lee T.J."/>
            <person name="Chung C.-L."/>
            <person name="Tsai I.J."/>
        </authorList>
    </citation>
    <scope>NUCLEOTIDE SEQUENCE</scope>
    <source>
        <strain evidence="1">MF3/22</strain>
    </source>
</reference>
<dbReference type="AlphaFoldDB" id="A0A5B9R9Q7"/>
<sequence>MVTQIKNLKIMKTKQIFDSFVNKIKYFFSNKFSNKEYFIKTQIEDNENKLAITYVVKNYEYGLGGKISYKFADTIFLHYHWDIYPNQRIREVAREGYLMVNVYIKTKPEANPISVTEYDLNSLHRDCNFYIKSFDGHFVFNTLLDEVLRKNDLNNYNSTFMLIFEYEYITYEEFKEFVLDRS</sequence>
<protein>
    <submittedName>
        <fullName evidence="1">Uncharacterized protein</fullName>
    </submittedName>
</protein>
<accession>A0A5B9R9Q7</accession>
<proteinExistence type="predicted"/>
<dbReference type="EMBL" id="MK623258">
    <property type="protein sequence ID" value="QEG57092.1"/>
    <property type="molecule type" value="Genomic_DNA"/>
</dbReference>
<geneLocation type="mitochondrion" evidence="1"/>
<organism evidence="1">
    <name type="scientific">Fomitiporia mediterranea</name>
    <dbReference type="NCBI Taxonomy" id="208960"/>
    <lineage>
        <taxon>Eukaryota</taxon>
        <taxon>Fungi</taxon>
        <taxon>Dikarya</taxon>
        <taxon>Basidiomycota</taxon>
        <taxon>Agaricomycotina</taxon>
        <taxon>Agaricomycetes</taxon>
        <taxon>Hymenochaetales</taxon>
        <taxon>Hymenochaetaceae</taxon>
        <taxon>Fomitiporia</taxon>
    </lineage>
</organism>
<keyword evidence="1" id="KW-0496">Mitochondrion</keyword>